<dbReference type="PROSITE" id="PS51257">
    <property type="entry name" value="PROKAR_LIPOPROTEIN"/>
    <property type="match status" value="1"/>
</dbReference>
<dbReference type="OrthoDB" id="9797506at2"/>
<evidence type="ECO:0008006" key="3">
    <source>
        <dbReference type="Google" id="ProtNLM"/>
    </source>
</evidence>
<dbReference type="InterPro" id="IPR005247">
    <property type="entry name" value="YbhB_YbcL/LppC-like"/>
</dbReference>
<keyword evidence="2" id="KW-1185">Reference proteome</keyword>
<evidence type="ECO:0000313" key="1">
    <source>
        <dbReference type="EMBL" id="PQJ72951.1"/>
    </source>
</evidence>
<accession>A0A2P6CDH4</accession>
<dbReference type="AlphaFoldDB" id="A0A2P6CDH4"/>
<reference evidence="1 2" key="1">
    <citation type="submission" date="2016-12" db="EMBL/GenBank/DDBJ databases">
        <title>Trade-off between light-utilization and light-protection in marine flavobacteria.</title>
        <authorList>
            <person name="Kumagai Y."/>
            <person name="Yoshizawa S."/>
            <person name="Kogure K."/>
            <person name="Iwasaki W."/>
        </authorList>
    </citation>
    <scope>NUCLEOTIDE SEQUENCE [LARGE SCALE GENOMIC DNA]</scope>
    <source>
        <strain evidence="1 2">KCTC 12100</strain>
    </source>
</reference>
<dbReference type="Pfam" id="PF01161">
    <property type="entry name" value="PBP"/>
    <property type="match status" value="1"/>
</dbReference>
<dbReference type="SUPFAM" id="SSF49777">
    <property type="entry name" value="PEBP-like"/>
    <property type="match status" value="1"/>
</dbReference>
<comment type="caution">
    <text evidence="1">The sequence shown here is derived from an EMBL/GenBank/DDBJ whole genome shotgun (WGS) entry which is preliminary data.</text>
</comment>
<sequence>MASKKSILFIIAIAIITMQSCKKQTSSYKNYDDFKTINADFIVNSKAIVNGELLAAYKCEEKVKDVENSIPLSWANVPEGTKSLAVVMYHYPKKNNKEEVNSYLLLWNIDPSVTSIPYKMANNPNWAMGANKDGTAISYTSPCSRGPGKHTYTIALFALKEPLKSLPKKSSVLVNYTTFMEAISKVEVLDRTSLTFTDLNE</sequence>
<organism evidence="1 2">
    <name type="scientific">Polaribacter butkevichii</name>
    <dbReference type="NCBI Taxonomy" id="218490"/>
    <lineage>
        <taxon>Bacteria</taxon>
        <taxon>Pseudomonadati</taxon>
        <taxon>Bacteroidota</taxon>
        <taxon>Flavobacteriia</taxon>
        <taxon>Flavobacteriales</taxon>
        <taxon>Flavobacteriaceae</taxon>
    </lineage>
</organism>
<dbReference type="InterPro" id="IPR008914">
    <property type="entry name" value="PEBP"/>
</dbReference>
<dbReference type="InterPro" id="IPR036610">
    <property type="entry name" value="PEBP-like_sf"/>
</dbReference>
<evidence type="ECO:0000313" key="2">
    <source>
        <dbReference type="Proteomes" id="UP000247345"/>
    </source>
</evidence>
<gene>
    <name evidence="1" type="ORF">BTO14_06640</name>
</gene>
<dbReference type="RefSeq" id="WP_105048618.1">
    <property type="nucleotide sequence ID" value="NZ_CP150661.1"/>
</dbReference>
<name>A0A2P6CDH4_9FLAO</name>
<dbReference type="CDD" id="cd00865">
    <property type="entry name" value="PEBP_bact_arch"/>
    <property type="match status" value="1"/>
</dbReference>
<proteinExistence type="predicted"/>
<dbReference type="Gene3D" id="3.90.280.10">
    <property type="entry name" value="PEBP-like"/>
    <property type="match status" value="1"/>
</dbReference>
<dbReference type="EMBL" id="MSCK01000001">
    <property type="protein sequence ID" value="PQJ72951.1"/>
    <property type="molecule type" value="Genomic_DNA"/>
</dbReference>
<protein>
    <recommendedName>
        <fullName evidence="3">Phosphatidylethanolamine-binding protein</fullName>
    </recommendedName>
</protein>
<dbReference type="Proteomes" id="UP000247345">
    <property type="component" value="Unassembled WGS sequence"/>
</dbReference>